<evidence type="ECO:0000256" key="3">
    <source>
        <dbReference type="ARBA" id="ARBA00022603"/>
    </source>
</evidence>
<evidence type="ECO:0000256" key="2">
    <source>
        <dbReference type="ARBA" id="ARBA00022552"/>
    </source>
</evidence>
<dbReference type="InterPro" id="IPR002052">
    <property type="entry name" value="DNA_methylase_N6_adenine_CS"/>
</dbReference>
<dbReference type="RefSeq" id="WP_027706214.1">
    <property type="nucleotide sequence ID" value="NZ_AP018933.1"/>
</dbReference>
<dbReference type="InterPro" id="IPR013675">
    <property type="entry name" value="Mtase_sm_N"/>
</dbReference>
<keyword evidence="4" id="KW-0808">Transferase</keyword>
<dbReference type="Pfam" id="PF08468">
    <property type="entry name" value="MTS_N"/>
    <property type="match status" value="1"/>
</dbReference>
<dbReference type="STRING" id="1123510.GCA_000620025_01308"/>
<dbReference type="SUPFAM" id="SSF53335">
    <property type="entry name" value="S-adenosyl-L-methionine-dependent methyltransferases"/>
    <property type="match status" value="1"/>
</dbReference>
<dbReference type="PANTHER" id="PTHR47816:SF4">
    <property type="entry name" value="RIBOSOMAL RNA SMALL SUBUNIT METHYLTRANSFERASE C"/>
    <property type="match status" value="1"/>
</dbReference>
<dbReference type="OrthoDB" id="29650at2"/>
<evidence type="ECO:0000259" key="6">
    <source>
        <dbReference type="Pfam" id="PF05175"/>
    </source>
</evidence>
<dbReference type="EMBL" id="AP018933">
    <property type="protein sequence ID" value="BBG30959.1"/>
    <property type="molecule type" value="Genomic_DNA"/>
</dbReference>
<keyword evidence="3 8" id="KW-0489">Methyltransferase</keyword>
<dbReference type="CDD" id="cd02440">
    <property type="entry name" value="AdoMet_MTases"/>
    <property type="match status" value="1"/>
</dbReference>
<name>A0A348HH57_9GAMM</name>
<evidence type="ECO:0000313" key="8">
    <source>
        <dbReference type="EMBL" id="BBG30959.1"/>
    </source>
</evidence>
<proteinExistence type="predicted"/>
<keyword evidence="5" id="KW-0949">S-adenosyl-L-methionine</keyword>
<feature type="domain" description="Methyltransferase small N-terminal" evidence="7">
    <location>
        <begin position="35"/>
        <end position="147"/>
    </location>
</feature>
<dbReference type="InterPro" id="IPR007848">
    <property type="entry name" value="Small_mtfrase_dom"/>
</dbReference>
<dbReference type="PROSITE" id="PS00092">
    <property type="entry name" value="N6_MTASE"/>
    <property type="match status" value="1"/>
</dbReference>
<sequence length="333" mass="36150">MSFSSPMCQLLGRHDTLACADHLWIDPPFEPALAGSGVAIWTTDVGHAERYRQLGLQVHEGLDVPADIADYAGVLLFWPKSVALGQWWLDTLCAALPDGHRLALVGEQQGGIKRVSKLLQAMDMMAVKEDNARRCALFATRVVARPQQDDGWMEFEALGMRLASHPGVFGHGKLDEGTAMLLGSLPDKLRGSVLDVGCGGGIISAVLAKKGLEVTAVDVSHFALEATRRTLALNGVTATVLGSDMLGSVEGRFDTLISNPPFHQARDVDIGPALTLFDQAPDHLYRHGVVFIVANSFLPYRSALEDQFSQVEDVTGNGRFRVYRAALPHRFAR</sequence>
<dbReference type="AlphaFoldDB" id="A0A348HH57"/>
<dbReference type="Pfam" id="PF05175">
    <property type="entry name" value="MTS"/>
    <property type="match status" value="1"/>
</dbReference>
<evidence type="ECO:0000256" key="5">
    <source>
        <dbReference type="ARBA" id="ARBA00022691"/>
    </source>
</evidence>
<dbReference type="KEGG" id="zpl:ZBT109_2226"/>
<protein>
    <submittedName>
        <fullName evidence="8">16S RNA G1207 methylase RsmC</fullName>
    </submittedName>
</protein>
<keyword evidence="9" id="KW-1185">Reference proteome</keyword>
<accession>A0A348HH57</accession>
<evidence type="ECO:0000259" key="7">
    <source>
        <dbReference type="Pfam" id="PF08468"/>
    </source>
</evidence>
<dbReference type="GO" id="GO:0008990">
    <property type="term" value="F:rRNA (guanine-N2-)-methyltransferase activity"/>
    <property type="evidence" value="ECO:0007669"/>
    <property type="project" value="InterPro"/>
</dbReference>
<dbReference type="PANTHER" id="PTHR47816">
    <property type="entry name" value="RIBOSOMAL RNA SMALL SUBUNIT METHYLTRANSFERASE C"/>
    <property type="match status" value="1"/>
</dbReference>
<dbReference type="InterPro" id="IPR046977">
    <property type="entry name" value="RsmC/RlmG"/>
</dbReference>
<evidence type="ECO:0000256" key="1">
    <source>
        <dbReference type="ARBA" id="ARBA00022490"/>
    </source>
</evidence>
<evidence type="ECO:0000256" key="4">
    <source>
        <dbReference type="ARBA" id="ARBA00022679"/>
    </source>
</evidence>
<keyword evidence="1" id="KW-0963">Cytoplasm</keyword>
<feature type="domain" description="Methyltransferase small" evidence="6">
    <location>
        <begin position="160"/>
        <end position="324"/>
    </location>
</feature>
<evidence type="ECO:0000313" key="9">
    <source>
        <dbReference type="Proteomes" id="UP000267342"/>
    </source>
</evidence>
<dbReference type="InterPro" id="IPR029063">
    <property type="entry name" value="SAM-dependent_MTases_sf"/>
</dbReference>
<dbReference type="Gene3D" id="3.40.50.150">
    <property type="entry name" value="Vaccinia Virus protein VP39"/>
    <property type="match status" value="2"/>
</dbReference>
<dbReference type="Proteomes" id="UP000267342">
    <property type="component" value="Chromosome"/>
</dbReference>
<dbReference type="GO" id="GO:0003676">
    <property type="term" value="F:nucleic acid binding"/>
    <property type="evidence" value="ECO:0007669"/>
    <property type="project" value="InterPro"/>
</dbReference>
<gene>
    <name evidence="8" type="ORF">ZBT109_2226</name>
</gene>
<reference evidence="8 9" key="1">
    <citation type="submission" date="2018-09" db="EMBL/GenBank/DDBJ databases">
        <title>Zymobacter palmae IAM14233 (=T109) whole genome analysis.</title>
        <authorList>
            <person name="Yanase H."/>
        </authorList>
    </citation>
    <scope>NUCLEOTIDE SEQUENCE [LARGE SCALE GENOMIC DNA]</scope>
    <source>
        <strain evidence="8 9">IAM14233</strain>
    </source>
</reference>
<organism evidence="8 9">
    <name type="scientific">Zymobacter palmae</name>
    <dbReference type="NCBI Taxonomy" id="33074"/>
    <lineage>
        <taxon>Bacteria</taxon>
        <taxon>Pseudomonadati</taxon>
        <taxon>Pseudomonadota</taxon>
        <taxon>Gammaproteobacteria</taxon>
        <taxon>Oceanospirillales</taxon>
        <taxon>Halomonadaceae</taxon>
        <taxon>Zymobacter group</taxon>
        <taxon>Zymobacter</taxon>
    </lineage>
</organism>
<keyword evidence="2" id="KW-0698">rRNA processing</keyword>